<dbReference type="NCBIfam" id="NF038403">
    <property type="entry name" value="perm_prefix_1"/>
    <property type="match status" value="1"/>
</dbReference>
<evidence type="ECO:0000256" key="5">
    <source>
        <dbReference type="ARBA" id="ARBA00023136"/>
    </source>
</evidence>
<keyword evidence="8" id="KW-1185">Reference proteome</keyword>
<dbReference type="Pfam" id="PF01098">
    <property type="entry name" value="FTSW_RODA_SPOVE"/>
    <property type="match status" value="1"/>
</dbReference>
<evidence type="ECO:0000256" key="4">
    <source>
        <dbReference type="ARBA" id="ARBA00022989"/>
    </source>
</evidence>
<dbReference type="PANTHER" id="PTHR30474">
    <property type="entry name" value="CELL CYCLE PROTEIN"/>
    <property type="match status" value="1"/>
</dbReference>
<dbReference type="RefSeq" id="WP_191700346.1">
    <property type="nucleotide sequence ID" value="NZ_JACSPZ010000004.1"/>
</dbReference>
<sequence>MQSERFLNKVTAFIRSKEAQVHVYDELKHHIGHSKNTWLEKGYTPDEAERKAIDEMGSPSTLGKSMDKIHRPKVDWLLISLVALLLGASFIPILTFDSTVIFGADMTDYFIRSKWVHLLCAAILIAALMYIDYRKLERFSLAIYLGALILLMILNYFPTAMVSGQSYLMVGPVQIQAWTVLPLLLVAWAGFFTQKKFRSWQLIVLFVVPLWFILSAPNLTAALIYAGVVTILFYLSDYSLKSKIMTSITVIGLIASTMFLITPQLHYYQLVRIYAFLNPESYATQEGYVYLAIKNALNEAGWFGAETIRYIPEGHTDFALVQLIQEFGYIAGIAVVTILFAIAIRILWKAKQLARSYGKLLVIGAVSFYCMQFGYSVAMILGWLPIIGLSLPFISYGFTSLLLNSFVIGIALSVYRRKTFIGSGVQQNYS</sequence>
<dbReference type="InterPro" id="IPR001182">
    <property type="entry name" value="FtsW/RodA"/>
</dbReference>
<feature type="transmembrane region" description="Helical" evidence="6">
    <location>
        <begin position="327"/>
        <end position="348"/>
    </location>
</feature>
<keyword evidence="3" id="KW-0133">Cell shape</keyword>
<dbReference type="Proteomes" id="UP000619101">
    <property type="component" value="Unassembled WGS sequence"/>
</dbReference>
<protein>
    <submittedName>
        <fullName evidence="7">FtsW/RodA/SpoVE family cell cycle protein</fullName>
    </submittedName>
</protein>
<feature type="transmembrane region" description="Helical" evidence="6">
    <location>
        <begin position="247"/>
        <end position="268"/>
    </location>
</feature>
<feature type="transmembrane region" description="Helical" evidence="6">
    <location>
        <begin position="74"/>
        <end position="95"/>
    </location>
</feature>
<evidence type="ECO:0000256" key="3">
    <source>
        <dbReference type="ARBA" id="ARBA00022960"/>
    </source>
</evidence>
<evidence type="ECO:0000313" key="8">
    <source>
        <dbReference type="Proteomes" id="UP000619101"/>
    </source>
</evidence>
<dbReference type="InterPro" id="IPR047928">
    <property type="entry name" value="Perm_prefix_1"/>
</dbReference>
<accession>A0ABR8XZC1</accession>
<feature type="transmembrane region" description="Helical" evidence="6">
    <location>
        <begin position="222"/>
        <end position="240"/>
    </location>
</feature>
<keyword evidence="2 6" id="KW-0812">Transmembrane</keyword>
<dbReference type="PANTHER" id="PTHR30474:SF1">
    <property type="entry name" value="PEPTIDOGLYCAN GLYCOSYLTRANSFERASE MRDB"/>
    <property type="match status" value="1"/>
</dbReference>
<feature type="transmembrane region" description="Helical" evidence="6">
    <location>
        <begin position="143"/>
        <end position="163"/>
    </location>
</feature>
<comment type="caution">
    <text evidence="7">The sequence shown here is derived from an EMBL/GenBank/DDBJ whole genome shotgun (WGS) entry which is preliminary data.</text>
</comment>
<keyword evidence="4 6" id="KW-1133">Transmembrane helix</keyword>
<gene>
    <name evidence="7" type="ORF">H9635_11055</name>
</gene>
<dbReference type="EMBL" id="JACSPZ010000004">
    <property type="protein sequence ID" value="MBD8037288.1"/>
    <property type="molecule type" value="Genomic_DNA"/>
</dbReference>
<proteinExistence type="predicted"/>
<feature type="transmembrane region" description="Helical" evidence="6">
    <location>
        <begin position="360"/>
        <end position="387"/>
    </location>
</feature>
<evidence type="ECO:0000256" key="2">
    <source>
        <dbReference type="ARBA" id="ARBA00022692"/>
    </source>
</evidence>
<evidence type="ECO:0000256" key="1">
    <source>
        <dbReference type="ARBA" id="ARBA00004141"/>
    </source>
</evidence>
<organism evidence="7 8">
    <name type="scientific">Solibacillus faecavium</name>
    <dbReference type="NCBI Taxonomy" id="2762221"/>
    <lineage>
        <taxon>Bacteria</taxon>
        <taxon>Bacillati</taxon>
        <taxon>Bacillota</taxon>
        <taxon>Bacilli</taxon>
        <taxon>Bacillales</taxon>
        <taxon>Caryophanaceae</taxon>
        <taxon>Solibacillus</taxon>
    </lineage>
</organism>
<keyword evidence="5 6" id="KW-0472">Membrane</keyword>
<feature type="transmembrane region" description="Helical" evidence="6">
    <location>
        <begin position="175"/>
        <end position="192"/>
    </location>
</feature>
<feature type="transmembrane region" description="Helical" evidence="6">
    <location>
        <begin position="393"/>
        <end position="415"/>
    </location>
</feature>
<feature type="transmembrane region" description="Helical" evidence="6">
    <location>
        <begin position="115"/>
        <end position="131"/>
    </location>
</feature>
<feature type="transmembrane region" description="Helical" evidence="6">
    <location>
        <begin position="199"/>
        <end position="216"/>
    </location>
</feature>
<comment type="subcellular location">
    <subcellularLocation>
        <location evidence="1">Membrane</location>
        <topology evidence="1">Multi-pass membrane protein</topology>
    </subcellularLocation>
</comment>
<evidence type="ECO:0000256" key="6">
    <source>
        <dbReference type="SAM" id="Phobius"/>
    </source>
</evidence>
<reference evidence="7 8" key="1">
    <citation type="submission" date="2020-08" db="EMBL/GenBank/DDBJ databases">
        <title>A Genomic Blueprint of the Chicken Gut Microbiome.</title>
        <authorList>
            <person name="Gilroy R."/>
            <person name="Ravi A."/>
            <person name="Getino M."/>
            <person name="Pursley I."/>
            <person name="Horton D.L."/>
            <person name="Alikhan N.-F."/>
            <person name="Baker D."/>
            <person name="Gharbi K."/>
            <person name="Hall N."/>
            <person name="Watson M."/>
            <person name="Adriaenssens E.M."/>
            <person name="Foster-Nyarko E."/>
            <person name="Jarju S."/>
            <person name="Secka A."/>
            <person name="Antonio M."/>
            <person name="Oren A."/>
            <person name="Chaudhuri R."/>
            <person name="La Ragione R.M."/>
            <person name="Hildebrand F."/>
            <person name="Pallen M.J."/>
        </authorList>
    </citation>
    <scope>NUCLEOTIDE SEQUENCE [LARGE SCALE GENOMIC DNA]</scope>
    <source>
        <strain evidence="7 8">A46</strain>
    </source>
</reference>
<name>A0ABR8XZC1_9BACL</name>
<evidence type="ECO:0000313" key="7">
    <source>
        <dbReference type="EMBL" id="MBD8037288.1"/>
    </source>
</evidence>